<protein>
    <submittedName>
        <fullName evidence="2">Uncharacterized protein</fullName>
    </submittedName>
</protein>
<reference evidence="2 3" key="2">
    <citation type="journal article" date="2023" name="Mol. Biol. Evol.">
        <title>Genomics of Secondarily Temperate Adaptation in the Only Non-Antarctic Icefish.</title>
        <authorList>
            <person name="Rivera-Colon A.G."/>
            <person name="Rayamajhi N."/>
            <person name="Minhas B.F."/>
            <person name="Madrigal G."/>
            <person name="Bilyk K.T."/>
            <person name="Yoon V."/>
            <person name="Hune M."/>
            <person name="Gregory S."/>
            <person name="Cheng C.H.C."/>
            <person name="Catchen J.M."/>
        </authorList>
    </citation>
    <scope>NUCLEOTIDE SEQUENCE [LARGE SCALE GENOMIC DNA]</scope>
    <source>
        <strain evidence="2">JMC-PN-2008</strain>
    </source>
</reference>
<accession>A0AAN8AF18</accession>
<reference evidence="2 3" key="1">
    <citation type="journal article" date="2023" name="Genes (Basel)">
        <title>Chromosome-Level Genome Assembly and Circadian Gene Repertoire of the Patagonia Blennie Eleginops maclovinus-The Closest Ancestral Proxy of Antarctic Cryonotothenioids.</title>
        <authorList>
            <person name="Cheng C.C."/>
            <person name="Rivera-Colon A.G."/>
            <person name="Minhas B.F."/>
            <person name="Wilson L."/>
            <person name="Rayamajhi N."/>
            <person name="Vargas-Chacoff L."/>
            <person name="Catchen J.M."/>
        </authorList>
    </citation>
    <scope>NUCLEOTIDE SEQUENCE [LARGE SCALE GENOMIC DNA]</scope>
    <source>
        <strain evidence="2">JMC-PN-2008</strain>
    </source>
</reference>
<dbReference type="EMBL" id="JAUZQC010000016">
    <property type="protein sequence ID" value="KAK5857548.1"/>
    <property type="molecule type" value="Genomic_DNA"/>
</dbReference>
<sequence>MVMREEEQRQTWGLVQLKCQTLNKNKVAERAAITNSLISCQTNPAQESRAGETRGRVGQGDGLEGTERDKSISWQATLHLKVSTAAGALAPCSSPHLSAGCVCTPSVPSCL</sequence>
<keyword evidence="3" id="KW-1185">Reference proteome</keyword>
<proteinExistence type="predicted"/>
<evidence type="ECO:0000313" key="3">
    <source>
        <dbReference type="Proteomes" id="UP001346869"/>
    </source>
</evidence>
<dbReference type="Proteomes" id="UP001346869">
    <property type="component" value="Unassembled WGS sequence"/>
</dbReference>
<gene>
    <name evidence="2" type="ORF">PBY51_010787</name>
</gene>
<dbReference type="AlphaFoldDB" id="A0AAN8AF18"/>
<evidence type="ECO:0000313" key="2">
    <source>
        <dbReference type="EMBL" id="KAK5857548.1"/>
    </source>
</evidence>
<comment type="caution">
    <text evidence="2">The sequence shown here is derived from an EMBL/GenBank/DDBJ whole genome shotgun (WGS) entry which is preliminary data.</text>
</comment>
<evidence type="ECO:0000256" key="1">
    <source>
        <dbReference type="SAM" id="MobiDB-lite"/>
    </source>
</evidence>
<feature type="region of interest" description="Disordered" evidence="1">
    <location>
        <begin position="43"/>
        <end position="68"/>
    </location>
</feature>
<organism evidence="2 3">
    <name type="scientific">Eleginops maclovinus</name>
    <name type="common">Patagonian blennie</name>
    <name type="synonym">Eleginus maclovinus</name>
    <dbReference type="NCBI Taxonomy" id="56733"/>
    <lineage>
        <taxon>Eukaryota</taxon>
        <taxon>Metazoa</taxon>
        <taxon>Chordata</taxon>
        <taxon>Craniata</taxon>
        <taxon>Vertebrata</taxon>
        <taxon>Euteleostomi</taxon>
        <taxon>Actinopterygii</taxon>
        <taxon>Neopterygii</taxon>
        <taxon>Teleostei</taxon>
        <taxon>Neoteleostei</taxon>
        <taxon>Acanthomorphata</taxon>
        <taxon>Eupercaria</taxon>
        <taxon>Perciformes</taxon>
        <taxon>Notothenioidei</taxon>
        <taxon>Eleginopidae</taxon>
        <taxon>Eleginops</taxon>
    </lineage>
</organism>
<name>A0AAN8AF18_ELEMC</name>